<keyword evidence="3" id="KW-1185">Reference proteome</keyword>
<reference evidence="2 3" key="1">
    <citation type="submission" date="2019-02" db="EMBL/GenBank/DDBJ databases">
        <title>Deep-cultivation of Planctomycetes and their phenomic and genomic characterization uncovers novel biology.</title>
        <authorList>
            <person name="Wiegand S."/>
            <person name="Jogler M."/>
            <person name="Boedeker C."/>
            <person name="Pinto D."/>
            <person name="Vollmers J."/>
            <person name="Rivas-Marin E."/>
            <person name="Kohn T."/>
            <person name="Peeters S.H."/>
            <person name="Heuer A."/>
            <person name="Rast P."/>
            <person name="Oberbeckmann S."/>
            <person name="Bunk B."/>
            <person name="Jeske O."/>
            <person name="Meyerdierks A."/>
            <person name="Storesund J.E."/>
            <person name="Kallscheuer N."/>
            <person name="Luecker S."/>
            <person name="Lage O.M."/>
            <person name="Pohl T."/>
            <person name="Merkel B.J."/>
            <person name="Hornburger P."/>
            <person name="Mueller R.-W."/>
            <person name="Bruemmer F."/>
            <person name="Labrenz M."/>
            <person name="Spormann A.M."/>
            <person name="Op Den Camp H."/>
            <person name="Overmann J."/>
            <person name="Amann R."/>
            <person name="Jetten M.S.M."/>
            <person name="Mascher T."/>
            <person name="Medema M.H."/>
            <person name="Devos D.P."/>
            <person name="Kaster A.-K."/>
            <person name="Ovreas L."/>
            <person name="Rohde M."/>
            <person name="Galperin M.Y."/>
            <person name="Jogler C."/>
        </authorList>
    </citation>
    <scope>NUCLEOTIDE SEQUENCE [LARGE SCALE GENOMIC DNA]</scope>
    <source>
        <strain evidence="2 3">CA54</strain>
    </source>
</reference>
<dbReference type="InterPro" id="IPR010093">
    <property type="entry name" value="SinI_DNA-bd"/>
</dbReference>
<dbReference type="NCBIfam" id="TIGR01764">
    <property type="entry name" value="excise"/>
    <property type="match status" value="1"/>
</dbReference>
<evidence type="ECO:0000259" key="1">
    <source>
        <dbReference type="Pfam" id="PF12728"/>
    </source>
</evidence>
<dbReference type="SUPFAM" id="SSF46955">
    <property type="entry name" value="Putative DNA-binding domain"/>
    <property type="match status" value="1"/>
</dbReference>
<proteinExistence type="predicted"/>
<sequence length="74" mass="8052">MKATASAPIGETLIDSRQAAKKLGCSVRHLDNQRAAGKIPFIRIGNLIRFSLASLDEWIREQANSAESEVVDDA</sequence>
<dbReference type="RefSeq" id="WP_146371829.1">
    <property type="nucleotide sequence ID" value="NZ_SJPP01000001.1"/>
</dbReference>
<dbReference type="AlphaFoldDB" id="A0A5C6BS35"/>
<protein>
    <submittedName>
        <fullName evidence="2">Helix-turn-helix domain protein</fullName>
    </submittedName>
</protein>
<dbReference type="Pfam" id="PF12728">
    <property type="entry name" value="HTH_17"/>
    <property type="match status" value="1"/>
</dbReference>
<gene>
    <name evidence="2" type="ORF">CA54_33990</name>
</gene>
<dbReference type="Proteomes" id="UP000320735">
    <property type="component" value="Unassembled WGS sequence"/>
</dbReference>
<organism evidence="2 3">
    <name type="scientific">Symmachiella macrocystis</name>
    <dbReference type="NCBI Taxonomy" id="2527985"/>
    <lineage>
        <taxon>Bacteria</taxon>
        <taxon>Pseudomonadati</taxon>
        <taxon>Planctomycetota</taxon>
        <taxon>Planctomycetia</taxon>
        <taxon>Planctomycetales</taxon>
        <taxon>Planctomycetaceae</taxon>
        <taxon>Symmachiella</taxon>
    </lineage>
</organism>
<dbReference type="OrthoDB" id="289890at2"/>
<accession>A0A5C6BS35</accession>
<dbReference type="InterPro" id="IPR009061">
    <property type="entry name" value="DNA-bd_dom_put_sf"/>
</dbReference>
<evidence type="ECO:0000313" key="2">
    <source>
        <dbReference type="EMBL" id="TWU14532.1"/>
    </source>
</evidence>
<dbReference type="InterPro" id="IPR041657">
    <property type="entry name" value="HTH_17"/>
</dbReference>
<evidence type="ECO:0000313" key="3">
    <source>
        <dbReference type="Proteomes" id="UP000320735"/>
    </source>
</evidence>
<comment type="caution">
    <text evidence="2">The sequence shown here is derived from an EMBL/GenBank/DDBJ whole genome shotgun (WGS) entry which is preliminary data.</text>
</comment>
<dbReference type="EMBL" id="SJPP01000001">
    <property type="protein sequence ID" value="TWU14532.1"/>
    <property type="molecule type" value="Genomic_DNA"/>
</dbReference>
<feature type="domain" description="Helix-turn-helix" evidence="1">
    <location>
        <begin position="15"/>
        <end position="62"/>
    </location>
</feature>
<dbReference type="GO" id="GO:0003677">
    <property type="term" value="F:DNA binding"/>
    <property type="evidence" value="ECO:0007669"/>
    <property type="project" value="InterPro"/>
</dbReference>
<name>A0A5C6BS35_9PLAN</name>